<dbReference type="eggNOG" id="COG4396">
    <property type="taxonomic scope" value="Bacteria"/>
</dbReference>
<dbReference type="NCBIfam" id="NF033650">
    <property type="entry name" value="ANR_neg_reg"/>
    <property type="match status" value="1"/>
</dbReference>
<reference evidence="2" key="1">
    <citation type="submission" date="2003-06" db="EMBL/GenBank/DDBJ databases">
        <title>The complete genome sequence of Haemophilus ducreyi.</title>
        <authorList>
            <person name="Munson R.S. Jr."/>
            <person name="Ray W.C."/>
            <person name="Mahairas G."/>
            <person name="Sabo P."/>
            <person name="Mungur R."/>
            <person name="Johnson L."/>
            <person name="Nguyen D."/>
            <person name="Wang J."/>
            <person name="Forst C."/>
            <person name="Hood L."/>
        </authorList>
    </citation>
    <scope>NUCLEOTIDE SEQUENCE [LARGE SCALE GENOMIC DNA]</scope>
    <source>
        <strain evidence="2">35000HP / ATCC 700724</strain>
    </source>
</reference>
<evidence type="ECO:0000313" key="2">
    <source>
        <dbReference type="Proteomes" id="UP000001022"/>
    </source>
</evidence>
<dbReference type="Proteomes" id="UP000001022">
    <property type="component" value="Chromosome"/>
</dbReference>
<proteinExistence type="predicted"/>
<dbReference type="AlphaFoldDB" id="Q7VNL8"/>
<dbReference type="EMBL" id="AE017143">
    <property type="protein sequence ID" value="AAP95441.1"/>
    <property type="molecule type" value="Genomic_DNA"/>
</dbReference>
<evidence type="ECO:0000313" key="1">
    <source>
        <dbReference type="EMBL" id="AAP95441.1"/>
    </source>
</evidence>
<sequence>MSFNLHRSKKMNTKQELGIFNRYKHYAEKAARIERAGNYPEAVKLWETAMLNANDKQKKQYEWAKARADFCRRMILKPFRGE</sequence>
<name>Q7VNL8_HAEDU</name>
<protein>
    <recommendedName>
        <fullName evidence="3">ANR family transcriptional regulator</fullName>
    </recommendedName>
</protein>
<gene>
    <name evidence="1" type="ordered locus">HD_0490</name>
</gene>
<accession>Q7VNL8</accession>
<dbReference type="STRING" id="233412.HD_0490"/>
<dbReference type="InterPro" id="IPR047666">
    <property type="entry name" value="ANR_neg_reg"/>
</dbReference>
<dbReference type="HOGENOM" id="CLU_194462_0_0_6"/>
<keyword evidence="2" id="KW-1185">Reference proteome</keyword>
<evidence type="ECO:0008006" key="3">
    <source>
        <dbReference type="Google" id="ProtNLM"/>
    </source>
</evidence>
<organism evidence="1 2">
    <name type="scientific">Haemophilus ducreyi (strain 35000HP / ATCC 700724)</name>
    <dbReference type="NCBI Taxonomy" id="233412"/>
    <lineage>
        <taxon>Bacteria</taxon>
        <taxon>Pseudomonadati</taxon>
        <taxon>Pseudomonadota</taxon>
        <taxon>Gammaproteobacteria</taxon>
        <taxon>Pasteurellales</taxon>
        <taxon>Pasteurellaceae</taxon>
        <taxon>Haemophilus</taxon>
    </lineage>
</organism>
<dbReference type="KEGG" id="hdu:HD_0490"/>